<dbReference type="EMBL" id="GBRH01242278">
    <property type="protein sequence ID" value="JAD55617.1"/>
    <property type="molecule type" value="Transcribed_RNA"/>
</dbReference>
<proteinExistence type="predicted"/>
<evidence type="ECO:0000256" key="1">
    <source>
        <dbReference type="SAM" id="MobiDB-lite"/>
    </source>
</evidence>
<organism evidence="2">
    <name type="scientific">Arundo donax</name>
    <name type="common">Giant reed</name>
    <name type="synonym">Donax arundinaceus</name>
    <dbReference type="NCBI Taxonomy" id="35708"/>
    <lineage>
        <taxon>Eukaryota</taxon>
        <taxon>Viridiplantae</taxon>
        <taxon>Streptophyta</taxon>
        <taxon>Embryophyta</taxon>
        <taxon>Tracheophyta</taxon>
        <taxon>Spermatophyta</taxon>
        <taxon>Magnoliopsida</taxon>
        <taxon>Liliopsida</taxon>
        <taxon>Poales</taxon>
        <taxon>Poaceae</taxon>
        <taxon>PACMAD clade</taxon>
        <taxon>Arundinoideae</taxon>
        <taxon>Arundineae</taxon>
        <taxon>Arundo</taxon>
    </lineage>
</organism>
<name>A0A0A9B8M6_ARUDO</name>
<accession>A0A0A9B8M6</accession>
<protein>
    <submittedName>
        <fullName evidence="2">Uncharacterized protein</fullName>
    </submittedName>
</protein>
<feature type="compositionally biased region" description="Basic residues" evidence="1">
    <location>
        <begin position="1"/>
        <end position="11"/>
    </location>
</feature>
<evidence type="ECO:0000313" key="2">
    <source>
        <dbReference type="EMBL" id="JAD55617.1"/>
    </source>
</evidence>
<reference evidence="2" key="2">
    <citation type="journal article" date="2015" name="Data Brief">
        <title>Shoot transcriptome of the giant reed, Arundo donax.</title>
        <authorList>
            <person name="Barrero R.A."/>
            <person name="Guerrero F.D."/>
            <person name="Moolhuijzen P."/>
            <person name="Goolsby J.A."/>
            <person name="Tidwell J."/>
            <person name="Bellgard S.E."/>
            <person name="Bellgard M.I."/>
        </authorList>
    </citation>
    <scope>NUCLEOTIDE SEQUENCE</scope>
    <source>
        <tissue evidence="2">Shoot tissue taken approximately 20 cm above the soil surface</tissue>
    </source>
</reference>
<sequence length="71" mass="8224">MRRRCRPRVPGRRSGGASAAPRRSHRRGRPRRCPRCPWSRACPASCRSRGACLRSTRASAPWQWPLRRWSA</sequence>
<reference evidence="2" key="1">
    <citation type="submission" date="2014-09" db="EMBL/GenBank/DDBJ databases">
        <authorList>
            <person name="Magalhaes I.L.F."/>
            <person name="Oliveira U."/>
            <person name="Santos F.R."/>
            <person name="Vidigal T.H.D.A."/>
            <person name="Brescovit A.D."/>
            <person name="Santos A.J."/>
        </authorList>
    </citation>
    <scope>NUCLEOTIDE SEQUENCE</scope>
    <source>
        <tissue evidence="2">Shoot tissue taken approximately 20 cm above the soil surface</tissue>
    </source>
</reference>
<dbReference type="AlphaFoldDB" id="A0A0A9B8M6"/>
<feature type="compositionally biased region" description="Basic residues" evidence="1">
    <location>
        <begin position="22"/>
        <end position="34"/>
    </location>
</feature>
<feature type="region of interest" description="Disordered" evidence="1">
    <location>
        <begin position="1"/>
        <end position="34"/>
    </location>
</feature>